<reference evidence="8" key="1">
    <citation type="submission" date="2021-08" db="EMBL/GenBank/DDBJ databases">
        <title>WGS assembly of Ceratopteris richardii.</title>
        <authorList>
            <person name="Marchant D.B."/>
            <person name="Chen G."/>
            <person name="Jenkins J."/>
            <person name="Shu S."/>
            <person name="Leebens-Mack J."/>
            <person name="Grimwood J."/>
            <person name="Schmutz J."/>
            <person name="Soltis P."/>
            <person name="Soltis D."/>
            <person name="Chen Z.-H."/>
        </authorList>
    </citation>
    <scope>NUCLEOTIDE SEQUENCE</scope>
    <source>
        <strain evidence="8">Whitten #5841</strain>
        <tissue evidence="8">Leaf</tissue>
    </source>
</reference>
<dbReference type="OrthoDB" id="1920676at2759"/>
<keyword evidence="2" id="KW-0805">Transcription regulation</keyword>
<comment type="subcellular location">
    <subcellularLocation>
        <location evidence="1">Nucleus</location>
    </subcellularLocation>
</comment>
<dbReference type="SUPFAM" id="SSF54171">
    <property type="entry name" value="DNA-binding domain"/>
    <property type="match status" value="1"/>
</dbReference>
<protein>
    <recommendedName>
        <fullName evidence="7">AP2/ERF domain-containing protein</fullName>
    </recommendedName>
</protein>
<dbReference type="CDD" id="cd00018">
    <property type="entry name" value="AP2"/>
    <property type="match status" value="1"/>
</dbReference>
<evidence type="ECO:0000256" key="5">
    <source>
        <dbReference type="ARBA" id="ARBA00023242"/>
    </source>
</evidence>
<keyword evidence="9" id="KW-1185">Reference proteome</keyword>
<proteinExistence type="predicted"/>
<evidence type="ECO:0000313" key="9">
    <source>
        <dbReference type="Proteomes" id="UP000825935"/>
    </source>
</evidence>
<feature type="region of interest" description="Disordered" evidence="6">
    <location>
        <begin position="97"/>
        <end position="137"/>
    </location>
</feature>
<dbReference type="FunFam" id="3.30.730.10:FF:000001">
    <property type="entry name" value="Ethylene-responsive transcription factor 2"/>
    <property type="match status" value="1"/>
</dbReference>
<gene>
    <name evidence="8" type="ORF">KP509_13G080300</name>
</gene>
<dbReference type="InterPro" id="IPR016177">
    <property type="entry name" value="DNA-bd_dom_sf"/>
</dbReference>
<dbReference type="GO" id="GO:0003700">
    <property type="term" value="F:DNA-binding transcription factor activity"/>
    <property type="evidence" value="ECO:0007669"/>
    <property type="project" value="InterPro"/>
</dbReference>
<dbReference type="PROSITE" id="PS51032">
    <property type="entry name" value="AP2_ERF"/>
    <property type="match status" value="1"/>
</dbReference>
<evidence type="ECO:0000313" key="8">
    <source>
        <dbReference type="EMBL" id="KAH7421900.1"/>
    </source>
</evidence>
<dbReference type="InterPro" id="IPR050913">
    <property type="entry name" value="AP2/ERF_ERF"/>
</dbReference>
<sequence length="360" mass="39802">MARPQRFRGVRQRHWGSWVSEIRHPLLKTRVWLGTFETEEDAARAYDEAAILMSGSRAKTNFPFDPKAPWTPSTNLLSSSLIAKLRKFYYMSNEIEPQPQEHDSPMPSPKPSAPPTPVNNSSLFKSAPHSPPPQSFTCLRLDPEKSNVLGIWQKHMGPGHDFTSNWVMTLELDDMMTYNSQPLTTESTGGLESSLSSSTEISHTGITAFSHRTEPSAPYEHPEIVCQDGEDNIVAEVIEELIGYNNQLLNGAQTDDDINYAHCPSTSDSCVPCANNISYPLPSASLSYSAKASTGSYPLFPNINSYPFLPNVNLDLFNAPAISTQSCPILPTSREYAGWGIPIKDIHIPPFIESGLNATF</sequence>
<feature type="domain" description="AP2/ERF" evidence="7">
    <location>
        <begin position="6"/>
        <end position="63"/>
    </location>
</feature>
<evidence type="ECO:0000256" key="4">
    <source>
        <dbReference type="ARBA" id="ARBA00023163"/>
    </source>
</evidence>
<accession>A0A8T2THB6</accession>
<dbReference type="Pfam" id="PF00847">
    <property type="entry name" value="AP2"/>
    <property type="match status" value="1"/>
</dbReference>
<dbReference type="AlphaFoldDB" id="A0A8T2THB6"/>
<evidence type="ECO:0000256" key="6">
    <source>
        <dbReference type="SAM" id="MobiDB-lite"/>
    </source>
</evidence>
<keyword evidence="3" id="KW-0238">DNA-binding</keyword>
<dbReference type="GO" id="GO:0003677">
    <property type="term" value="F:DNA binding"/>
    <property type="evidence" value="ECO:0007669"/>
    <property type="project" value="UniProtKB-KW"/>
</dbReference>
<organism evidence="8 9">
    <name type="scientific">Ceratopteris richardii</name>
    <name type="common">Triangle waterfern</name>
    <dbReference type="NCBI Taxonomy" id="49495"/>
    <lineage>
        <taxon>Eukaryota</taxon>
        <taxon>Viridiplantae</taxon>
        <taxon>Streptophyta</taxon>
        <taxon>Embryophyta</taxon>
        <taxon>Tracheophyta</taxon>
        <taxon>Polypodiopsida</taxon>
        <taxon>Polypodiidae</taxon>
        <taxon>Polypodiales</taxon>
        <taxon>Pteridineae</taxon>
        <taxon>Pteridaceae</taxon>
        <taxon>Parkerioideae</taxon>
        <taxon>Ceratopteris</taxon>
    </lineage>
</organism>
<evidence type="ECO:0000256" key="3">
    <source>
        <dbReference type="ARBA" id="ARBA00023125"/>
    </source>
</evidence>
<comment type="caution">
    <text evidence="8">The sequence shown here is derived from an EMBL/GenBank/DDBJ whole genome shotgun (WGS) entry which is preliminary data.</text>
</comment>
<dbReference type="InterPro" id="IPR001471">
    <property type="entry name" value="AP2/ERF_dom"/>
</dbReference>
<dbReference type="InterPro" id="IPR036955">
    <property type="entry name" value="AP2/ERF_dom_sf"/>
</dbReference>
<name>A0A8T2THB6_CERRI</name>
<dbReference type="Gene3D" id="3.30.730.10">
    <property type="entry name" value="AP2/ERF domain"/>
    <property type="match status" value="1"/>
</dbReference>
<dbReference type="Proteomes" id="UP000825935">
    <property type="component" value="Chromosome 13"/>
</dbReference>
<evidence type="ECO:0000256" key="1">
    <source>
        <dbReference type="ARBA" id="ARBA00004123"/>
    </source>
</evidence>
<dbReference type="PANTHER" id="PTHR31194">
    <property type="entry name" value="SHN SHINE , DNA BINDING / TRANSCRIPTION FACTOR"/>
    <property type="match status" value="1"/>
</dbReference>
<dbReference type="GO" id="GO:0005634">
    <property type="term" value="C:nucleus"/>
    <property type="evidence" value="ECO:0007669"/>
    <property type="project" value="UniProtKB-SubCell"/>
</dbReference>
<dbReference type="EMBL" id="CM035418">
    <property type="protein sequence ID" value="KAH7421900.1"/>
    <property type="molecule type" value="Genomic_DNA"/>
</dbReference>
<feature type="compositionally biased region" description="Pro residues" evidence="6">
    <location>
        <begin position="106"/>
        <end position="117"/>
    </location>
</feature>
<dbReference type="SMART" id="SM00380">
    <property type="entry name" value="AP2"/>
    <property type="match status" value="1"/>
</dbReference>
<evidence type="ECO:0000259" key="7">
    <source>
        <dbReference type="PROSITE" id="PS51032"/>
    </source>
</evidence>
<evidence type="ECO:0000256" key="2">
    <source>
        <dbReference type="ARBA" id="ARBA00023015"/>
    </source>
</evidence>
<dbReference type="PANTHER" id="PTHR31194:SF204">
    <property type="entry name" value="ETHYLENE-RESPONSIVE TRANSCRIPTION FACTOR WIN1"/>
    <property type="match status" value="1"/>
</dbReference>
<dbReference type="PRINTS" id="PR00367">
    <property type="entry name" value="ETHRSPELEMNT"/>
</dbReference>
<keyword evidence="5" id="KW-0539">Nucleus</keyword>
<keyword evidence="4" id="KW-0804">Transcription</keyword>